<name>A0ABQ6AA36_9PROT</name>
<keyword evidence="6" id="KW-1185">Reference proteome</keyword>
<feature type="signal peptide" evidence="3">
    <location>
        <begin position="1"/>
        <end position="27"/>
    </location>
</feature>
<evidence type="ECO:0000256" key="3">
    <source>
        <dbReference type="SAM" id="SignalP"/>
    </source>
</evidence>
<keyword evidence="3" id="KW-0732">Signal</keyword>
<comment type="caution">
    <text evidence="5">The sequence shown here is derived from an EMBL/GenBank/DDBJ whole genome shotgun (WGS) entry which is preliminary data.</text>
</comment>
<evidence type="ECO:0000313" key="5">
    <source>
        <dbReference type="EMBL" id="GLR69051.1"/>
    </source>
</evidence>
<evidence type="ECO:0000256" key="1">
    <source>
        <dbReference type="ARBA" id="ARBA00022531"/>
    </source>
</evidence>
<dbReference type="SUPFAM" id="SSF110296">
    <property type="entry name" value="Oligoxyloglucan reducing end-specific cellobiohydrolase"/>
    <property type="match status" value="1"/>
</dbReference>
<keyword evidence="2" id="KW-0604">Photosystem II</keyword>
<reference evidence="6" key="1">
    <citation type="journal article" date="2019" name="Int. J. Syst. Evol. Microbiol.">
        <title>The Global Catalogue of Microorganisms (GCM) 10K type strain sequencing project: providing services to taxonomists for standard genome sequencing and annotation.</title>
        <authorList>
            <consortium name="The Broad Institute Genomics Platform"/>
            <consortium name="The Broad Institute Genome Sequencing Center for Infectious Disease"/>
            <person name="Wu L."/>
            <person name="Ma J."/>
        </authorList>
    </citation>
    <scope>NUCLEOTIDE SEQUENCE [LARGE SCALE GENOMIC DNA]</scope>
    <source>
        <strain evidence="6">NBRC 112502</strain>
    </source>
</reference>
<dbReference type="InterPro" id="IPR028203">
    <property type="entry name" value="PSII_CF48-like_dom"/>
</dbReference>
<dbReference type="CDD" id="cd15482">
    <property type="entry name" value="Sialidase_non-viral"/>
    <property type="match status" value="1"/>
</dbReference>
<dbReference type="PANTHER" id="PTHR47199:SF2">
    <property type="entry name" value="PHOTOSYSTEM II STABILITY_ASSEMBLY FACTOR HCF136, CHLOROPLASTIC"/>
    <property type="match status" value="1"/>
</dbReference>
<dbReference type="PROSITE" id="PS51318">
    <property type="entry name" value="TAT"/>
    <property type="match status" value="1"/>
</dbReference>
<evidence type="ECO:0000313" key="6">
    <source>
        <dbReference type="Proteomes" id="UP001156641"/>
    </source>
</evidence>
<dbReference type="InterPro" id="IPR015943">
    <property type="entry name" value="WD40/YVTN_repeat-like_dom_sf"/>
</dbReference>
<feature type="chain" id="PRO_5047361166" description="Photosynthesis system II assembly factor Ycf48/Hcf136-like domain-containing protein" evidence="3">
    <location>
        <begin position="28"/>
        <end position="365"/>
    </location>
</feature>
<dbReference type="Pfam" id="PF14870">
    <property type="entry name" value="PSII_BNR"/>
    <property type="match status" value="2"/>
</dbReference>
<dbReference type="Proteomes" id="UP001156641">
    <property type="component" value="Unassembled WGS sequence"/>
</dbReference>
<dbReference type="InterPro" id="IPR006311">
    <property type="entry name" value="TAT_signal"/>
</dbReference>
<feature type="domain" description="Photosynthesis system II assembly factor Ycf48/Hcf136-like" evidence="4">
    <location>
        <begin position="181"/>
        <end position="325"/>
    </location>
</feature>
<dbReference type="Gene3D" id="2.130.10.10">
    <property type="entry name" value="YVTN repeat-like/Quinoprotein amine dehydrogenase"/>
    <property type="match status" value="2"/>
</dbReference>
<feature type="domain" description="Photosynthesis system II assembly factor Ycf48/Hcf136-like" evidence="4">
    <location>
        <begin position="74"/>
        <end position="130"/>
    </location>
</feature>
<dbReference type="PANTHER" id="PTHR47199">
    <property type="entry name" value="PHOTOSYSTEM II STABILITY/ASSEMBLY FACTOR HCF136, CHLOROPLASTIC"/>
    <property type="match status" value="1"/>
</dbReference>
<evidence type="ECO:0000259" key="4">
    <source>
        <dbReference type="Pfam" id="PF14870"/>
    </source>
</evidence>
<gene>
    <name evidence="5" type="ORF">GCM10010909_37340</name>
</gene>
<accession>A0ABQ6AA36</accession>
<sequence length="365" mass="38060">MLHRREMLLSILGGSLAAAFAGPPAQAFPAYPQISLPAIPIRNLTGFDAVAGASAASRLLVGGEHGVIVYSDDAAKTWHQADVPASVTITNIAFVTPEVGWATGSLGVVLRTQDGGKTWVKQLDGLEEIDLMNTATQVYVASQPAGSDQAVRATRRAQILTQSGPDKPMLAVLPISTSKVLIFGSYRFADYSTDGGKSWTDWSLHIGDPMSHNIYDAAAIGGAYYVVGEEGLIFRSTDGGQSFPQLAQVGMATLFGITDVGGGAILVYGVSGSAYLSADAGKTWNPCKFAGTDNINAVVRLASGPLVAGDSGGGLWVSKDNGQSFSLVMRNPLMSVNALQPIDGPRFLLLSMAGIIPLDLSSFPA</sequence>
<organism evidence="5 6">
    <name type="scientific">Acidocella aquatica</name>
    <dbReference type="NCBI Taxonomy" id="1922313"/>
    <lineage>
        <taxon>Bacteria</taxon>
        <taxon>Pseudomonadati</taxon>
        <taxon>Pseudomonadota</taxon>
        <taxon>Alphaproteobacteria</taxon>
        <taxon>Acetobacterales</taxon>
        <taxon>Acidocellaceae</taxon>
        <taxon>Acidocella</taxon>
    </lineage>
</organism>
<keyword evidence="1" id="KW-0602">Photosynthesis</keyword>
<dbReference type="RefSeq" id="WP_284259908.1">
    <property type="nucleotide sequence ID" value="NZ_BSOS01000106.1"/>
</dbReference>
<proteinExistence type="predicted"/>
<dbReference type="EMBL" id="BSOS01000106">
    <property type="protein sequence ID" value="GLR69051.1"/>
    <property type="molecule type" value="Genomic_DNA"/>
</dbReference>
<evidence type="ECO:0000256" key="2">
    <source>
        <dbReference type="ARBA" id="ARBA00023276"/>
    </source>
</evidence>
<protein>
    <recommendedName>
        <fullName evidence="4">Photosynthesis system II assembly factor Ycf48/Hcf136-like domain-containing protein</fullName>
    </recommendedName>
</protein>